<dbReference type="GO" id="GO:0016747">
    <property type="term" value="F:acyltransferase activity, transferring groups other than amino-acyl groups"/>
    <property type="evidence" value="ECO:0007669"/>
    <property type="project" value="InterPro"/>
</dbReference>
<accession>A0A9Q3W886</accession>
<dbReference type="SUPFAM" id="SSF55729">
    <property type="entry name" value="Acyl-CoA N-acyltransferases (Nat)"/>
    <property type="match status" value="1"/>
</dbReference>
<dbReference type="CDD" id="cd04301">
    <property type="entry name" value="NAT_SF"/>
    <property type="match status" value="1"/>
</dbReference>
<keyword evidence="5" id="KW-1185">Reference proteome</keyword>
<protein>
    <submittedName>
        <fullName evidence="4">GNAT family N-acetyltransferase</fullName>
    </submittedName>
</protein>
<dbReference type="EMBL" id="JAJVKT010000029">
    <property type="protein sequence ID" value="MCE7510741.1"/>
    <property type="molecule type" value="Genomic_DNA"/>
</dbReference>
<gene>
    <name evidence="4" type="ORF">LZG35_19055</name>
</gene>
<evidence type="ECO:0000313" key="5">
    <source>
        <dbReference type="Proteomes" id="UP001107961"/>
    </source>
</evidence>
<evidence type="ECO:0000256" key="2">
    <source>
        <dbReference type="ARBA" id="ARBA00023315"/>
    </source>
</evidence>
<sequence>MVVMDRHRPVVLRPARRQDAAAISRCVLRAYQHFVPRMGRPPAPMTDDYNQVVLRNTVWVADDGLGIQGVVELEETDFGLLTKNMAVDPDFQKQGLGRRLLKQAEQLARDAGHDMLYIYISEAMVENLVFYLDHGYEECERRLEQGVYRRIYLRKALC</sequence>
<feature type="domain" description="N-acetyltransferase" evidence="3">
    <location>
        <begin position="10"/>
        <end position="158"/>
    </location>
</feature>
<name>A0A9Q3W886_9GAMM</name>
<dbReference type="PROSITE" id="PS51186">
    <property type="entry name" value="GNAT"/>
    <property type="match status" value="1"/>
</dbReference>
<dbReference type="AlphaFoldDB" id="A0A9Q3W886"/>
<evidence type="ECO:0000256" key="1">
    <source>
        <dbReference type="ARBA" id="ARBA00022679"/>
    </source>
</evidence>
<dbReference type="PANTHER" id="PTHR43877">
    <property type="entry name" value="AMINOALKYLPHOSPHONATE N-ACETYLTRANSFERASE-RELATED-RELATED"/>
    <property type="match status" value="1"/>
</dbReference>
<comment type="caution">
    <text evidence="4">The sequence shown here is derived from an EMBL/GenBank/DDBJ whole genome shotgun (WGS) entry which is preliminary data.</text>
</comment>
<dbReference type="InterPro" id="IPR050832">
    <property type="entry name" value="Bact_Acetyltransf"/>
</dbReference>
<evidence type="ECO:0000259" key="3">
    <source>
        <dbReference type="PROSITE" id="PS51186"/>
    </source>
</evidence>
<reference evidence="4" key="1">
    <citation type="submission" date="2022-01" db="EMBL/GenBank/DDBJ databases">
        <authorList>
            <person name="Karlyshev A.V."/>
            <person name="Jaspars M."/>
        </authorList>
    </citation>
    <scope>NUCLEOTIDE SEQUENCE</scope>
    <source>
        <strain evidence="4">AGSA3-2</strain>
    </source>
</reference>
<dbReference type="Gene3D" id="3.40.630.30">
    <property type="match status" value="1"/>
</dbReference>
<dbReference type="Proteomes" id="UP001107961">
    <property type="component" value="Unassembled WGS sequence"/>
</dbReference>
<evidence type="ECO:0000313" key="4">
    <source>
        <dbReference type="EMBL" id="MCE7510741.1"/>
    </source>
</evidence>
<dbReference type="InterPro" id="IPR000182">
    <property type="entry name" value="GNAT_dom"/>
</dbReference>
<dbReference type="RefSeq" id="WP_026948853.1">
    <property type="nucleotide sequence ID" value="NZ_CBDDTQ010000003.1"/>
</dbReference>
<proteinExistence type="predicted"/>
<dbReference type="InterPro" id="IPR016181">
    <property type="entry name" value="Acyl_CoA_acyltransferase"/>
</dbReference>
<dbReference type="Pfam" id="PF13508">
    <property type="entry name" value="Acetyltransf_7"/>
    <property type="match status" value="1"/>
</dbReference>
<keyword evidence="1" id="KW-0808">Transferase</keyword>
<keyword evidence="2" id="KW-0012">Acyltransferase</keyword>
<organism evidence="4 5">
    <name type="scientific">Alloalcanivorax xenomutans</name>
    <dbReference type="NCBI Taxonomy" id="1094342"/>
    <lineage>
        <taxon>Bacteria</taxon>
        <taxon>Pseudomonadati</taxon>
        <taxon>Pseudomonadota</taxon>
        <taxon>Gammaproteobacteria</taxon>
        <taxon>Oceanospirillales</taxon>
        <taxon>Alcanivoracaceae</taxon>
        <taxon>Alloalcanivorax</taxon>
    </lineage>
</organism>